<gene>
    <name evidence="2" type="ORF">CJ030_MR5G021943</name>
</gene>
<comment type="caution">
    <text evidence="2">The sequence shown here is derived from an EMBL/GenBank/DDBJ whole genome shotgun (WGS) entry which is preliminary data.</text>
</comment>
<dbReference type="EMBL" id="RXIC02000023">
    <property type="protein sequence ID" value="KAB1213811.1"/>
    <property type="molecule type" value="Genomic_DNA"/>
</dbReference>
<dbReference type="AlphaFoldDB" id="A0A6A1VLP9"/>
<feature type="compositionally biased region" description="Low complexity" evidence="1">
    <location>
        <begin position="21"/>
        <end position="34"/>
    </location>
</feature>
<sequence length="69" mass="7570">MMAPNANGMMAGSKTSQAVPRSDSGNSSKVSRVSSFKDLVKMGDVDEQRRAREAEKAEKVMHLIFWGPK</sequence>
<feature type="compositionally biased region" description="Low complexity" evidence="1">
    <location>
        <begin position="1"/>
        <end position="12"/>
    </location>
</feature>
<name>A0A6A1VLP9_9ROSI</name>
<evidence type="ECO:0000313" key="2">
    <source>
        <dbReference type="EMBL" id="KAB1213811.1"/>
    </source>
</evidence>
<reference evidence="2 3" key="1">
    <citation type="journal article" date="2019" name="Plant Biotechnol. J.">
        <title>The red bayberry genome and genetic basis of sex determination.</title>
        <authorList>
            <person name="Jia H.M."/>
            <person name="Jia H.J."/>
            <person name="Cai Q.L."/>
            <person name="Wang Y."/>
            <person name="Zhao H.B."/>
            <person name="Yang W.F."/>
            <person name="Wang G.Y."/>
            <person name="Li Y.H."/>
            <person name="Zhan D.L."/>
            <person name="Shen Y.T."/>
            <person name="Niu Q.F."/>
            <person name="Chang L."/>
            <person name="Qiu J."/>
            <person name="Zhao L."/>
            <person name="Xie H.B."/>
            <person name="Fu W.Y."/>
            <person name="Jin J."/>
            <person name="Li X.W."/>
            <person name="Jiao Y."/>
            <person name="Zhou C.C."/>
            <person name="Tu T."/>
            <person name="Chai C.Y."/>
            <person name="Gao J.L."/>
            <person name="Fan L.J."/>
            <person name="van de Weg E."/>
            <person name="Wang J.Y."/>
            <person name="Gao Z.S."/>
        </authorList>
    </citation>
    <scope>NUCLEOTIDE SEQUENCE [LARGE SCALE GENOMIC DNA]</scope>
    <source>
        <tissue evidence="2">Leaves</tissue>
    </source>
</reference>
<evidence type="ECO:0000256" key="1">
    <source>
        <dbReference type="SAM" id="MobiDB-lite"/>
    </source>
</evidence>
<accession>A0A6A1VLP9</accession>
<evidence type="ECO:0000313" key="3">
    <source>
        <dbReference type="Proteomes" id="UP000516437"/>
    </source>
</evidence>
<dbReference type="Proteomes" id="UP000516437">
    <property type="component" value="Chromosome 5"/>
</dbReference>
<proteinExistence type="predicted"/>
<organism evidence="2 3">
    <name type="scientific">Morella rubra</name>
    <name type="common">Chinese bayberry</name>
    <dbReference type="NCBI Taxonomy" id="262757"/>
    <lineage>
        <taxon>Eukaryota</taxon>
        <taxon>Viridiplantae</taxon>
        <taxon>Streptophyta</taxon>
        <taxon>Embryophyta</taxon>
        <taxon>Tracheophyta</taxon>
        <taxon>Spermatophyta</taxon>
        <taxon>Magnoliopsida</taxon>
        <taxon>eudicotyledons</taxon>
        <taxon>Gunneridae</taxon>
        <taxon>Pentapetalae</taxon>
        <taxon>rosids</taxon>
        <taxon>fabids</taxon>
        <taxon>Fagales</taxon>
        <taxon>Myricaceae</taxon>
        <taxon>Morella</taxon>
    </lineage>
</organism>
<keyword evidence="3" id="KW-1185">Reference proteome</keyword>
<feature type="region of interest" description="Disordered" evidence="1">
    <location>
        <begin position="1"/>
        <end position="34"/>
    </location>
</feature>
<protein>
    <submittedName>
        <fullName evidence="2">Uncharacterized protein</fullName>
    </submittedName>
</protein>